<dbReference type="InterPro" id="IPR007278">
    <property type="entry name" value="DUF397"/>
</dbReference>
<name>A0A840WP43_9ACTN</name>
<sequence>MHTPSEDLTFRKSSYSDRSDCVEVADLPAGAAVRDTRNRNLGHLVFPSSEWSALLDTVRR</sequence>
<comment type="caution">
    <text evidence="2">The sequence shown here is derived from an EMBL/GenBank/DDBJ whole genome shotgun (WGS) entry which is preliminary data.</text>
</comment>
<feature type="domain" description="DUF397" evidence="1">
    <location>
        <begin position="9"/>
        <end position="59"/>
    </location>
</feature>
<evidence type="ECO:0000313" key="2">
    <source>
        <dbReference type="EMBL" id="MBB5493377.1"/>
    </source>
</evidence>
<dbReference type="Pfam" id="PF04149">
    <property type="entry name" value="DUF397"/>
    <property type="match status" value="1"/>
</dbReference>
<dbReference type="EMBL" id="JACHDO010000001">
    <property type="protein sequence ID" value="MBB5493377.1"/>
    <property type="molecule type" value="Genomic_DNA"/>
</dbReference>
<accession>A0A840WP43</accession>
<dbReference type="AlphaFoldDB" id="A0A840WP43"/>
<dbReference type="Proteomes" id="UP000579647">
    <property type="component" value="Unassembled WGS sequence"/>
</dbReference>
<evidence type="ECO:0000313" key="3">
    <source>
        <dbReference type="Proteomes" id="UP000579647"/>
    </source>
</evidence>
<evidence type="ECO:0000259" key="1">
    <source>
        <dbReference type="Pfam" id="PF04149"/>
    </source>
</evidence>
<gene>
    <name evidence="2" type="ORF">HNR07_004514</name>
</gene>
<keyword evidence="3" id="KW-1185">Reference proteome</keyword>
<reference evidence="2 3" key="1">
    <citation type="submission" date="2020-08" db="EMBL/GenBank/DDBJ databases">
        <title>Sequencing the genomes of 1000 actinobacteria strains.</title>
        <authorList>
            <person name="Klenk H.-P."/>
        </authorList>
    </citation>
    <scope>NUCLEOTIDE SEQUENCE [LARGE SCALE GENOMIC DNA]</scope>
    <source>
        <strain evidence="2 3">DSM 44598</strain>
    </source>
</reference>
<protein>
    <recommendedName>
        <fullName evidence="1">DUF397 domain-containing protein</fullName>
    </recommendedName>
</protein>
<proteinExistence type="predicted"/>
<organism evidence="2 3">
    <name type="scientific">Nocardiopsis metallicus</name>
    <dbReference type="NCBI Taxonomy" id="179819"/>
    <lineage>
        <taxon>Bacteria</taxon>
        <taxon>Bacillati</taxon>
        <taxon>Actinomycetota</taxon>
        <taxon>Actinomycetes</taxon>
        <taxon>Streptosporangiales</taxon>
        <taxon>Nocardiopsidaceae</taxon>
        <taxon>Nocardiopsis</taxon>
    </lineage>
</organism>
<dbReference type="RefSeq" id="WP_184366639.1">
    <property type="nucleotide sequence ID" value="NZ_BAAAKM010000111.1"/>
</dbReference>